<feature type="compositionally biased region" description="Basic residues" evidence="1">
    <location>
        <begin position="41"/>
        <end position="51"/>
    </location>
</feature>
<proteinExistence type="predicted"/>
<feature type="non-terminal residue" evidence="2">
    <location>
        <position position="1"/>
    </location>
</feature>
<dbReference type="Gramene" id="TVU03216">
    <property type="protein sequence ID" value="TVU03216"/>
    <property type="gene ID" value="EJB05_51247"/>
</dbReference>
<name>A0A5J9SW51_9POAL</name>
<comment type="caution">
    <text evidence="2">The sequence shown here is derived from an EMBL/GenBank/DDBJ whole genome shotgun (WGS) entry which is preliminary data.</text>
</comment>
<sequence length="233" mass="26535">FHGGSCASSLFSLPFERLLPFEQLLHGRRTEGRRGATSGHVHGRHHCKRPRPWFSSARRPTSTRPRPPSSRPDLAQPNPRSLHLFFEGDDYSFELDGQNQLPAIANEVPVSGFVLQQDAGSGTRASGYAPSNSSGWRSVWKKPEMSVPKSKRRLDGVFQLVIHPLDFMIVYNYNVFRRRGGDNNRKFLLLGCIREFFKEFQKRNGISKELVSFSGVLQGFLREQCDFKKSELL</sequence>
<accession>A0A5J9SW51</accession>
<dbReference type="EMBL" id="RWGY01000206">
    <property type="protein sequence ID" value="TVU03216.1"/>
    <property type="molecule type" value="Genomic_DNA"/>
</dbReference>
<gene>
    <name evidence="2" type="ORF">EJB05_51247</name>
</gene>
<keyword evidence="3" id="KW-1185">Reference proteome</keyword>
<feature type="region of interest" description="Disordered" evidence="1">
    <location>
        <begin position="31"/>
        <end position="79"/>
    </location>
</feature>
<reference evidence="2 3" key="1">
    <citation type="journal article" date="2019" name="Sci. Rep.">
        <title>A high-quality genome of Eragrostis curvula grass provides insights into Poaceae evolution and supports new strategies to enhance forage quality.</title>
        <authorList>
            <person name="Carballo J."/>
            <person name="Santos B.A.C.M."/>
            <person name="Zappacosta D."/>
            <person name="Garbus I."/>
            <person name="Selva J.P."/>
            <person name="Gallo C.A."/>
            <person name="Diaz A."/>
            <person name="Albertini E."/>
            <person name="Caccamo M."/>
            <person name="Echenique V."/>
        </authorList>
    </citation>
    <scope>NUCLEOTIDE SEQUENCE [LARGE SCALE GENOMIC DNA]</scope>
    <source>
        <strain evidence="3">cv. Victoria</strain>
        <tissue evidence="2">Leaf</tissue>
    </source>
</reference>
<feature type="compositionally biased region" description="Low complexity" evidence="1">
    <location>
        <begin position="55"/>
        <end position="64"/>
    </location>
</feature>
<evidence type="ECO:0000256" key="1">
    <source>
        <dbReference type="SAM" id="MobiDB-lite"/>
    </source>
</evidence>
<dbReference type="AlphaFoldDB" id="A0A5J9SW51"/>
<protein>
    <submittedName>
        <fullName evidence="2">Uncharacterized protein</fullName>
    </submittedName>
</protein>
<organism evidence="2 3">
    <name type="scientific">Eragrostis curvula</name>
    <name type="common">weeping love grass</name>
    <dbReference type="NCBI Taxonomy" id="38414"/>
    <lineage>
        <taxon>Eukaryota</taxon>
        <taxon>Viridiplantae</taxon>
        <taxon>Streptophyta</taxon>
        <taxon>Embryophyta</taxon>
        <taxon>Tracheophyta</taxon>
        <taxon>Spermatophyta</taxon>
        <taxon>Magnoliopsida</taxon>
        <taxon>Liliopsida</taxon>
        <taxon>Poales</taxon>
        <taxon>Poaceae</taxon>
        <taxon>PACMAD clade</taxon>
        <taxon>Chloridoideae</taxon>
        <taxon>Eragrostideae</taxon>
        <taxon>Eragrostidinae</taxon>
        <taxon>Eragrostis</taxon>
    </lineage>
</organism>
<evidence type="ECO:0000313" key="2">
    <source>
        <dbReference type="EMBL" id="TVU03216.1"/>
    </source>
</evidence>
<evidence type="ECO:0000313" key="3">
    <source>
        <dbReference type="Proteomes" id="UP000324897"/>
    </source>
</evidence>
<dbReference type="Proteomes" id="UP000324897">
    <property type="component" value="Unassembled WGS sequence"/>
</dbReference>